<feature type="domain" description="HMG box" evidence="4">
    <location>
        <begin position="17"/>
        <end position="86"/>
    </location>
</feature>
<evidence type="ECO:0000313" key="6">
    <source>
        <dbReference type="Proteomes" id="UP000694562"/>
    </source>
</evidence>
<evidence type="ECO:0000259" key="4">
    <source>
        <dbReference type="PROSITE" id="PS50118"/>
    </source>
</evidence>
<protein>
    <recommendedName>
        <fullName evidence="4">HMG box domain-containing protein</fullName>
    </recommendedName>
</protein>
<dbReference type="Proteomes" id="UP000694562">
    <property type="component" value="Unplaced"/>
</dbReference>
<feature type="compositionally biased region" description="Basic and acidic residues" evidence="3">
    <location>
        <begin position="57"/>
        <end position="68"/>
    </location>
</feature>
<evidence type="ECO:0000313" key="5">
    <source>
        <dbReference type="Ensembl" id="ENSFTIP00000021699.1"/>
    </source>
</evidence>
<dbReference type="OrthoDB" id="1919336at2759"/>
<dbReference type="SUPFAM" id="SSF47095">
    <property type="entry name" value="HMG-box"/>
    <property type="match status" value="1"/>
</dbReference>
<keyword evidence="1 2" id="KW-0238">DNA-binding</keyword>
<dbReference type="InterPro" id="IPR009071">
    <property type="entry name" value="HMG_box_dom"/>
</dbReference>
<dbReference type="PROSITE" id="PS50118">
    <property type="entry name" value="HMG_BOX_2"/>
    <property type="match status" value="1"/>
</dbReference>
<evidence type="ECO:0000256" key="3">
    <source>
        <dbReference type="SAM" id="MobiDB-lite"/>
    </source>
</evidence>
<dbReference type="SMART" id="SM00398">
    <property type="entry name" value="HMG"/>
    <property type="match status" value="1"/>
</dbReference>
<accession>A0A8C4VAT7</accession>
<dbReference type="Pfam" id="PF00505">
    <property type="entry name" value="HMG_box"/>
    <property type="match status" value="1"/>
</dbReference>
<feature type="compositionally biased region" description="Basic residues" evidence="3">
    <location>
        <begin position="73"/>
        <end position="86"/>
    </location>
</feature>
<evidence type="ECO:0000256" key="2">
    <source>
        <dbReference type="PROSITE-ProRule" id="PRU00267"/>
    </source>
</evidence>
<dbReference type="InterPro" id="IPR050342">
    <property type="entry name" value="HMGB"/>
</dbReference>
<organism evidence="5 6">
    <name type="scientific">Falco tinnunculus</name>
    <name type="common">Common kestrel</name>
    <dbReference type="NCBI Taxonomy" id="100819"/>
    <lineage>
        <taxon>Eukaryota</taxon>
        <taxon>Metazoa</taxon>
        <taxon>Chordata</taxon>
        <taxon>Craniata</taxon>
        <taxon>Vertebrata</taxon>
        <taxon>Euteleostomi</taxon>
        <taxon>Archelosauria</taxon>
        <taxon>Archosauria</taxon>
        <taxon>Dinosauria</taxon>
        <taxon>Saurischia</taxon>
        <taxon>Theropoda</taxon>
        <taxon>Coelurosauria</taxon>
        <taxon>Aves</taxon>
        <taxon>Neognathae</taxon>
        <taxon>Neoaves</taxon>
        <taxon>Telluraves</taxon>
        <taxon>Australaves</taxon>
        <taxon>Falconiformes</taxon>
        <taxon>Falconidae</taxon>
        <taxon>Falco</taxon>
    </lineage>
</organism>
<feature type="DNA-binding region" description="HMG box" evidence="2">
    <location>
        <begin position="17"/>
        <end position="86"/>
    </location>
</feature>
<dbReference type="GO" id="GO:0005634">
    <property type="term" value="C:nucleus"/>
    <property type="evidence" value="ECO:0007669"/>
    <property type="project" value="UniProtKB-UniRule"/>
</dbReference>
<evidence type="ECO:0000256" key="1">
    <source>
        <dbReference type="ARBA" id="ARBA00023125"/>
    </source>
</evidence>
<dbReference type="OMA" id="FMKDRRS"/>
<reference evidence="5" key="1">
    <citation type="submission" date="2025-08" db="UniProtKB">
        <authorList>
            <consortium name="Ensembl"/>
        </authorList>
    </citation>
    <scope>IDENTIFICATION</scope>
</reference>
<dbReference type="AlphaFoldDB" id="A0A8C4VAT7"/>
<feature type="region of interest" description="Disordered" evidence="3">
    <location>
        <begin position="1"/>
        <end position="20"/>
    </location>
</feature>
<keyword evidence="2" id="KW-0539">Nucleus</keyword>
<dbReference type="Ensembl" id="ENSFTIT00000022609.1">
    <property type="protein sequence ID" value="ENSFTIP00000021699.1"/>
    <property type="gene ID" value="ENSFTIG00000014088.1"/>
</dbReference>
<dbReference type="GO" id="GO:0003677">
    <property type="term" value="F:DNA binding"/>
    <property type="evidence" value="ECO:0007669"/>
    <property type="project" value="UniProtKB-UniRule"/>
</dbReference>
<reference evidence="5" key="2">
    <citation type="submission" date="2025-09" db="UniProtKB">
        <authorList>
            <consortium name="Ensembl"/>
        </authorList>
    </citation>
    <scope>IDENTIFICATION</scope>
</reference>
<keyword evidence="6" id="KW-1185">Reference proteome</keyword>
<dbReference type="InterPro" id="IPR036910">
    <property type="entry name" value="HMG_box_dom_sf"/>
</dbReference>
<sequence length="93" mass="11209">MPKKNLRSRKRLGFPTAKQPLPPFFLFMAQHRPELQKSNPRWTAVKTVKKLGKMWHKQPEDNKERYKEQAAQLRRKKHPRERRRCRGPPTQAV</sequence>
<proteinExistence type="predicted"/>
<dbReference type="PANTHER" id="PTHR48112">
    <property type="entry name" value="HIGH MOBILITY GROUP PROTEIN DSP1"/>
    <property type="match status" value="1"/>
</dbReference>
<feature type="region of interest" description="Disordered" evidence="3">
    <location>
        <begin position="56"/>
        <end position="93"/>
    </location>
</feature>
<feature type="compositionally biased region" description="Basic residues" evidence="3">
    <location>
        <begin position="1"/>
        <end position="12"/>
    </location>
</feature>
<dbReference type="Gene3D" id="1.10.30.10">
    <property type="entry name" value="High mobility group box domain"/>
    <property type="match status" value="1"/>
</dbReference>
<name>A0A8C4VAT7_FALTI</name>